<feature type="domain" description="RNA-editing substrate-binding complex 6 protein" evidence="1">
    <location>
        <begin position="380"/>
        <end position="538"/>
    </location>
</feature>
<reference evidence="2" key="1">
    <citation type="submission" date="2021-02" db="EMBL/GenBank/DDBJ databases">
        <authorList>
            <person name="Dougan E. K."/>
            <person name="Rhodes N."/>
            <person name="Thang M."/>
            <person name="Chan C."/>
        </authorList>
    </citation>
    <scope>NUCLEOTIDE SEQUENCE</scope>
</reference>
<dbReference type="InterPro" id="IPR050870">
    <property type="entry name" value="FAST_kinase"/>
</dbReference>
<protein>
    <submittedName>
        <fullName evidence="2">YlyB protein</fullName>
    </submittedName>
</protein>
<dbReference type="PANTHER" id="PTHR21228">
    <property type="entry name" value="FAST LEU-RICH DOMAIN-CONTAINING"/>
    <property type="match status" value="1"/>
</dbReference>
<keyword evidence="3" id="KW-1185">Reference proteome</keyword>
<evidence type="ECO:0000313" key="2">
    <source>
        <dbReference type="EMBL" id="CAE7308925.1"/>
    </source>
</evidence>
<evidence type="ECO:0000259" key="1">
    <source>
        <dbReference type="Pfam" id="PF26188"/>
    </source>
</evidence>
<organism evidence="2 3">
    <name type="scientific">Symbiodinium necroappetens</name>
    <dbReference type="NCBI Taxonomy" id="1628268"/>
    <lineage>
        <taxon>Eukaryota</taxon>
        <taxon>Sar</taxon>
        <taxon>Alveolata</taxon>
        <taxon>Dinophyceae</taxon>
        <taxon>Suessiales</taxon>
        <taxon>Symbiodiniaceae</taxon>
        <taxon>Symbiodinium</taxon>
    </lineage>
</organism>
<evidence type="ECO:0000313" key="3">
    <source>
        <dbReference type="Proteomes" id="UP000601435"/>
    </source>
</evidence>
<gene>
    <name evidence="2" type="primary">ylyB</name>
    <name evidence="2" type="ORF">SNEC2469_LOCUS7679</name>
</gene>
<name>A0A812NIT1_9DINO</name>
<dbReference type="GO" id="GO:0003723">
    <property type="term" value="F:RNA binding"/>
    <property type="evidence" value="ECO:0007669"/>
    <property type="project" value="TreeGrafter"/>
</dbReference>
<comment type="caution">
    <text evidence="2">The sequence shown here is derived from an EMBL/GenBank/DDBJ whole genome shotgun (WGS) entry which is preliminary data.</text>
</comment>
<accession>A0A812NIT1</accession>
<dbReference type="InterPro" id="IPR058917">
    <property type="entry name" value="RESC6_dom"/>
</dbReference>
<dbReference type="GO" id="GO:0000963">
    <property type="term" value="P:mitochondrial RNA processing"/>
    <property type="evidence" value="ECO:0007669"/>
    <property type="project" value="TreeGrafter"/>
</dbReference>
<dbReference type="Proteomes" id="UP000601435">
    <property type="component" value="Unassembled WGS sequence"/>
</dbReference>
<dbReference type="AlphaFoldDB" id="A0A812NIT1"/>
<dbReference type="GO" id="GO:0005759">
    <property type="term" value="C:mitochondrial matrix"/>
    <property type="evidence" value="ECO:0007669"/>
    <property type="project" value="TreeGrafter"/>
</dbReference>
<dbReference type="OrthoDB" id="442505at2759"/>
<proteinExistence type="predicted"/>
<dbReference type="GO" id="GO:0035770">
    <property type="term" value="C:ribonucleoprotein granule"/>
    <property type="evidence" value="ECO:0007669"/>
    <property type="project" value="TreeGrafter"/>
</dbReference>
<dbReference type="Pfam" id="PF26188">
    <property type="entry name" value="RESC6"/>
    <property type="match status" value="2"/>
</dbReference>
<dbReference type="GO" id="GO:0044528">
    <property type="term" value="P:regulation of mitochondrial mRNA stability"/>
    <property type="evidence" value="ECO:0007669"/>
    <property type="project" value="TreeGrafter"/>
</dbReference>
<dbReference type="PANTHER" id="PTHR21228:SF40">
    <property type="entry name" value="LD45607P"/>
    <property type="match status" value="1"/>
</dbReference>
<feature type="domain" description="RNA-editing substrate-binding complex 6 protein" evidence="1">
    <location>
        <begin position="201"/>
        <end position="359"/>
    </location>
</feature>
<dbReference type="EMBL" id="CAJNJA010012944">
    <property type="protein sequence ID" value="CAE7308925.1"/>
    <property type="molecule type" value="Genomic_DNA"/>
</dbReference>
<sequence>MALSLDGSLPAFLSSRWPGPWTWPSWPWPERRDRTCVTGSTGRHVWSLSVFVILQRTPRVHAGRRTIFARASRRQTGKALQLSRDIGRLTQPDEILAFVKDHVHEFSFVHAVSCFSRLGRMRHKTRQSWSASEPFQNLVAAIDDFGERGEMDAEALRATLVAAVYLANGDIVRRMVSKCATALLAKLPAASLPELANSAWALGKLEHCNEKLLRGISSEVLRKVAIGQAMSVRDVQKLVWALAAFGWHEDPSLFRCLSANVQMHCNEMSAVDASVIAFSFARLGVEDSALFRVLSQHVQDRLLVDLNAQGIAKVAYSFAVLGHAAEEPRLFRALAAESARRIAAFGAQELANLMQALVWCRAAGCAIFASPEVQRFLALASRRCMELCPSAIPKDLCCFAWSFASLGSHCDIVLPAVAEASIYRVPDFDPRFLSGQLAWAFASTGTVNPALFDAIAVAALDRKRSYAPRDISNLAWSFAMLGHRSLVLFDSLCGRAIIALERFNSQDLANMLWAYSHLGIRAPALFAASEERVKATISRPSLQELSSIAWAYENAGMMSSALLLAIEREFAKRLLLGPGKARPAQRARDVKALLRQLRSTGLLRHDITKTAKAELQKLGKMQDAVMPVECSRGRGLAVGAELPRTALRPCGFIDLYLRLWLSPLLSELRCVRP</sequence>